<dbReference type="PANTHER" id="PTHR34305:SF1">
    <property type="entry name" value="SWIM-TYPE DOMAIN-CONTAINING PROTEIN"/>
    <property type="match status" value="1"/>
</dbReference>
<dbReference type="AlphaFoldDB" id="A0A7M5U8X7"/>
<proteinExistence type="predicted"/>
<dbReference type="Pfam" id="PF18758">
    <property type="entry name" value="KDZ"/>
    <property type="match status" value="1"/>
</dbReference>
<organism evidence="1 2">
    <name type="scientific">Clytia hemisphaerica</name>
    <dbReference type="NCBI Taxonomy" id="252671"/>
    <lineage>
        <taxon>Eukaryota</taxon>
        <taxon>Metazoa</taxon>
        <taxon>Cnidaria</taxon>
        <taxon>Hydrozoa</taxon>
        <taxon>Hydroidolina</taxon>
        <taxon>Leptothecata</taxon>
        <taxon>Obeliida</taxon>
        <taxon>Clytiidae</taxon>
        <taxon>Clytia</taxon>
    </lineage>
</organism>
<dbReference type="EnsemblMetazoa" id="CLYHEMT007681.1">
    <property type="protein sequence ID" value="CLYHEMP007681.1"/>
    <property type="gene ID" value="CLYHEMG007681"/>
</dbReference>
<evidence type="ECO:0000313" key="1">
    <source>
        <dbReference type="EnsemblMetazoa" id="CLYHEMP007681.1"/>
    </source>
</evidence>
<keyword evidence="2" id="KW-1185">Reference proteome</keyword>
<accession>A0A7M5U8X7</accession>
<dbReference type="PANTHER" id="PTHR34305">
    <property type="entry name" value="EXPRESSED PROTEIN"/>
    <property type="match status" value="1"/>
</dbReference>
<sequence length="632" mass="73481">QTEEVNDITFAKDTVVVTAGGSIGVVHFNGTKFSCFVCDKPHCCHTNYMREIKNKKKKDLPDYLQEIFAKQSEVNHSKVKASLSRRKIPFTVSNTVTMKPPSEYLRNEHGVYFCEDITKDCFYCQRETLATSSLKDMVLYYKNNSFPCKVVNKVCLSCHKELPYDGLDDSIINMEKFLIHHTVLRDYMFHFLNGNSCTMFSYYEVMMAVQKDSGDLELKKRFSYNNFRSSWYAYLKLLDVSFTSSADCDKCGKVPDIVVCDATGMGFQKKFLASGLCDTVRSKPIQRYSKHGSRLAIDDAPFRKRFRRWLDGKMNPAASQAFRKDLQNLNKQIHKVIEWGYTKYQTDSRFPKAFKDVLRLFASASPVCSYFPPNEDSTKLSMKMLDENVKADSETMRQIQEVFPLFHSLLSILPCCLPGVWKGLLLYLYDKANDPFINASVINTPKHPKSAEISSFPNLPKLRKRGFFEMDFDKTKQKDCRKNHTGHRNLTSGIFTLYCQHGVCLGYQIMAKKESPDVPFTIFRTRFPKAPGMIIYDNACNLHTYALNRDPLFFQHTKFVVDRFHWRNHTACSFGYCMKLYSTMQHINSEVNEQENSRVKKLKTQLAYMTPENFIRHCDLFFWHRNQKRMPF</sequence>
<dbReference type="OrthoDB" id="5598737at2759"/>
<dbReference type="InterPro" id="IPR040521">
    <property type="entry name" value="KDZ"/>
</dbReference>
<protein>
    <submittedName>
        <fullName evidence="1">Uncharacterized protein</fullName>
    </submittedName>
</protein>
<evidence type="ECO:0000313" key="2">
    <source>
        <dbReference type="Proteomes" id="UP000594262"/>
    </source>
</evidence>
<name>A0A7M5U8X7_9CNID</name>
<dbReference type="Proteomes" id="UP000594262">
    <property type="component" value="Unplaced"/>
</dbReference>
<reference evidence="1" key="1">
    <citation type="submission" date="2021-01" db="UniProtKB">
        <authorList>
            <consortium name="EnsemblMetazoa"/>
        </authorList>
    </citation>
    <scope>IDENTIFICATION</scope>
</reference>